<dbReference type="InterPro" id="IPR023203">
    <property type="entry name" value="TTHA0068_sf"/>
</dbReference>
<dbReference type="PANTHER" id="PTHR34796:SF1">
    <property type="entry name" value="EXPRESSED PROTEIN"/>
    <property type="match status" value="1"/>
</dbReference>
<evidence type="ECO:0000313" key="2">
    <source>
        <dbReference type="Proteomes" id="UP000615026"/>
    </source>
</evidence>
<dbReference type="InterPro" id="IPR005500">
    <property type="entry name" value="DUF309"/>
</dbReference>
<comment type="caution">
    <text evidence="1">The sequence shown here is derived from an EMBL/GenBank/DDBJ whole genome shotgun (WGS) entry which is preliminary data.</text>
</comment>
<dbReference type="Pfam" id="PF03745">
    <property type="entry name" value="DUF309"/>
    <property type="match status" value="1"/>
</dbReference>
<sequence length="150" mass="16410">MSNPVQSAYNGDQPANFWVGIEQFNHGDYYACHDTLEAIWMDAHTHDRAFYQGILQIAVGLYHLTNLNWQGAAILLGEGSHRLDAYGETYGGINVTDLVNQAVDWLTALQETGPEQVQLLATALLSQPPGAKHHALTAGNQLTTPKIQLA</sequence>
<dbReference type="RefSeq" id="WP_193993913.1">
    <property type="nucleotide sequence ID" value="NZ_JADEXP010000131.1"/>
</dbReference>
<name>A0A929FA71_LEPEC</name>
<dbReference type="PANTHER" id="PTHR34796">
    <property type="entry name" value="EXPRESSED PROTEIN"/>
    <property type="match status" value="1"/>
</dbReference>
<dbReference type="EMBL" id="JADEXP010000131">
    <property type="protein sequence ID" value="MBE9067959.1"/>
    <property type="molecule type" value="Genomic_DNA"/>
</dbReference>
<dbReference type="AlphaFoldDB" id="A0A929FA71"/>
<evidence type="ECO:0000313" key="1">
    <source>
        <dbReference type="EMBL" id="MBE9067959.1"/>
    </source>
</evidence>
<gene>
    <name evidence="1" type="ORF">IQ260_14995</name>
</gene>
<proteinExistence type="predicted"/>
<organism evidence="1 2">
    <name type="scientific">Leptolyngbya cf. ectocarpi LEGE 11479</name>
    <dbReference type="NCBI Taxonomy" id="1828722"/>
    <lineage>
        <taxon>Bacteria</taxon>
        <taxon>Bacillati</taxon>
        <taxon>Cyanobacteriota</taxon>
        <taxon>Cyanophyceae</taxon>
        <taxon>Leptolyngbyales</taxon>
        <taxon>Leptolyngbyaceae</taxon>
        <taxon>Leptolyngbya group</taxon>
        <taxon>Leptolyngbya</taxon>
    </lineage>
</organism>
<protein>
    <submittedName>
        <fullName evidence="1">DUF309 domain-containing protein</fullName>
    </submittedName>
</protein>
<keyword evidence="2" id="KW-1185">Reference proteome</keyword>
<reference evidence="1" key="1">
    <citation type="submission" date="2020-10" db="EMBL/GenBank/DDBJ databases">
        <authorList>
            <person name="Castelo-Branco R."/>
            <person name="Eusebio N."/>
            <person name="Adriana R."/>
            <person name="Vieira A."/>
            <person name="Brugerolle De Fraissinette N."/>
            <person name="Rezende De Castro R."/>
            <person name="Schneider M.P."/>
            <person name="Vasconcelos V."/>
            <person name="Leao P.N."/>
        </authorList>
    </citation>
    <scope>NUCLEOTIDE SEQUENCE</scope>
    <source>
        <strain evidence="1">LEGE 11479</strain>
    </source>
</reference>
<dbReference type="SUPFAM" id="SSF140663">
    <property type="entry name" value="TTHA0068-like"/>
    <property type="match status" value="1"/>
</dbReference>
<accession>A0A929FA71</accession>
<dbReference type="Proteomes" id="UP000615026">
    <property type="component" value="Unassembled WGS sequence"/>
</dbReference>
<dbReference type="Gene3D" id="1.10.3450.10">
    <property type="entry name" value="TTHA0068-like"/>
    <property type="match status" value="1"/>
</dbReference>